<proteinExistence type="predicted"/>
<evidence type="ECO:0000313" key="1">
    <source>
        <dbReference type="EMBL" id="KAJ2774284.1"/>
    </source>
</evidence>
<dbReference type="Proteomes" id="UP001140234">
    <property type="component" value="Unassembled WGS sequence"/>
</dbReference>
<feature type="non-terminal residue" evidence="1">
    <location>
        <position position="1"/>
    </location>
</feature>
<dbReference type="EMBL" id="JANBUJ010000115">
    <property type="protein sequence ID" value="KAJ2774284.1"/>
    <property type="molecule type" value="Genomic_DNA"/>
</dbReference>
<evidence type="ECO:0000313" key="2">
    <source>
        <dbReference type="Proteomes" id="UP001140234"/>
    </source>
</evidence>
<gene>
    <name evidence="1" type="ORF">IWQ57_000895</name>
</gene>
<keyword evidence="2" id="KW-1185">Reference proteome</keyword>
<accession>A0ACC1K709</accession>
<sequence length="1224" mass="132163">LGRAYEMLTGGSTFDLSIDVGELLTGGGLNKIYQLLSVPTRKPGKGEKPEQGVIRRYLDDFMREMPFRGVRLPKPSAIGQGAGTRVATEYGNVVKANMSTLLHTLIRLTLDVPGRTAERMQEFIEQERAKGVSEDEIRMAVERVARAADTAAARKSAAAIRKALIDAGEEVPTDVDAEDVLGIEHALTDDIREKIVEPAKVLYSLVRLGISDLDAVRKRSNKGAAGEHSDKDAAGERADTDAAGTCDDTDAAGERADTDAAGERADTDAAGTCDDKGAARKRGGKGAARKRGSKGAGRKRGGKGLASEVTEEDVDKLTEHERNIYDTVLQPILKTYGDKYTFQKSLYYDAMVRPQKHFAALYVTARMLAERGVDIPQLTPMSSPQTKHVDFTKKVITHCLMNKEEREVLDKYKEAVKAEQAVTAAAAEAARAILCQPGALQGNISALAQAAARTTRAVVAAKVAAARAANAALATAREHGVAYNWLQEPGKINPELLPLSLVLNPASICRLRRPGRELHCWGSLSTEGVSISLQFSTQAARNKATCQPKKQPDPADASPASSDASPTSSNAVPTSSNASPTSSNAAPADAAPAGAAPAPADAAPVDADAAPADADADAAQAILTRDGFEYVGPAHRELLNKYINYTIFIDPGRRDILYIVDTEGRVMRYTSCEHERIVKVLRHHAIREEVLHQHPEISAALDELSKHSFHTLDVNTFKCALRAWGRHILPLIKYYGHAGPRTLNMCNSGRAAAPSATSDSNEPFPTQPQSTPAGAPAHVAAGDMVVDSDSDEPLINQLKRTPAGAPAHVAAGDMVVDSDSDEPLINQLKRTPAGAPAHVAAGDMVVDSDSDSDSDSDEPLLEWLERTRPAVPSILTGDLAMLRADCDAHGSPLHMKLRLDSYINHQKADAYLADKIMATFGNGTGDKPLVICGDWSGGNAKHHIPLRRSKTFCQALAGQGFHVLLADEFRTSMLHWECGSVLVPARTISSPRPPRNARSKPADSTAPPADSTAPPADSTAPPADSGPKTVNCHGQYICTNQACWERIKARRVANIQNRQERALKREQQGLAPEKLQVPPKSQQPKHVKKGFTMRPVSSWERKRMPHRFGRAKYRRVGRARTHDMAMIPASGYATFVHRDFNACQNIRIKVECYAKGEELPKRFLRSTKIEKSNKRKGGAGAATIIETPPKCRECRQRDHGHGTCPPISDSAADSQAESSKRRRT</sequence>
<comment type="caution">
    <text evidence="1">The sequence shown here is derived from an EMBL/GenBank/DDBJ whole genome shotgun (WGS) entry which is preliminary data.</text>
</comment>
<reference evidence="1" key="1">
    <citation type="submission" date="2022-07" db="EMBL/GenBank/DDBJ databases">
        <title>Phylogenomic reconstructions and comparative analyses of Kickxellomycotina fungi.</title>
        <authorList>
            <person name="Reynolds N.K."/>
            <person name="Stajich J.E."/>
            <person name="Barry K."/>
            <person name="Grigoriev I.V."/>
            <person name="Crous P."/>
            <person name="Smith M.E."/>
        </authorList>
    </citation>
    <scope>NUCLEOTIDE SEQUENCE</scope>
    <source>
        <strain evidence="1">CBS 109366</strain>
    </source>
</reference>
<name>A0ACC1K709_9FUNG</name>
<organism evidence="1 2">
    <name type="scientific">Coemansia nantahalensis</name>
    <dbReference type="NCBI Taxonomy" id="2789366"/>
    <lineage>
        <taxon>Eukaryota</taxon>
        <taxon>Fungi</taxon>
        <taxon>Fungi incertae sedis</taxon>
        <taxon>Zoopagomycota</taxon>
        <taxon>Kickxellomycotina</taxon>
        <taxon>Kickxellomycetes</taxon>
        <taxon>Kickxellales</taxon>
        <taxon>Kickxellaceae</taxon>
        <taxon>Coemansia</taxon>
    </lineage>
</organism>
<protein>
    <submittedName>
        <fullName evidence="1">Uncharacterized protein</fullName>
    </submittedName>
</protein>